<evidence type="ECO:0000256" key="2">
    <source>
        <dbReference type="SAM" id="SignalP"/>
    </source>
</evidence>
<name>A0ABU5IIR1_9BURK</name>
<feature type="signal peptide" evidence="2">
    <location>
        <begin position="1"/>
        <end position="22"/>
    </location>
</feature>
<keyword evidence="1" id="KW-1133">Transmembrane helix</keyword>
<sequence length="281" mass="30077">MHFKLVTIAAAVAGMAAGTAQADIRLSARINDFGYQLTDLRPSDGMAPSLDFGNAGYYIDLNAAEGPYAGFRDNQMKGSSATKIGLLQENLSITRAVSSGRSDAAFGISGALSSRSFEWFVSGNAVTPRGNPVQASLVQLQAISGQPGLYWTMTVAPYTQVTWSGTLTLEAAQTQGKRGARYEEMNLSGGLSLLDENREIIDGLGRFIRIPRGTVDSQHNDYEIDMVFSNHSAAARHLILEGGMSGMGQSFFPVPEPNTVAMMLSGMGILVGVVCRRRRQA</sequence>
<proteinExistence type="predicted"/>
<gene>
    <name evidence="4" type="ORF">SM757_18690</name>
</gene>
<dbReference type="NCBIfam" id="TIGR02595">
    <property type="entry name" value="PEP_CTERM"/>
    <property type="match status" value="1"/>
</dbReference>
<evidence type="ECO:0000256" key="1">
    <source>
        <dbReference type="SAM" id="Phobius"/>
    </source>
</evidence>
<keyword evidence="1" id="KW-0472">Membrane</keyword>
<feature type="domain" description="Ice-binding protein C-terminal" evidence="3">
    <location>
        <begin position="253"/>
        <end position="278"/>
    </location>
</feature>
<organism evidence="4 5">
    <name type="scientific">Azohydromonas lata</name>
    <dbReference type="NCBI Taxonomy" id="45677"/>
    <lineage>
        <taxon>Bacteria</taxon>
        <taxon>Pseudomonadati</taxon>
        <taxon>Pseudomonadota</taxon>
        <taxon>Betaproteobacteria</taxon>
        <taxon>Burkholderiales</taxon>
        <taxon>Sphaerotilaceae</taxon>
        <taxon>Azohydromonas</taxon>
    </lineage>
</organism>
<feature type="transmembrane region" description="Helical" evidence="1">
    <location>
        <begin position="259"/>
        <end position="275"/>
    </location>
</feature>
<keyword evidence="2" id="KW-0732">Signal</keyword>
<protein>
    <submittedName>
        <fullName evidence="4">PEP-CTERM sorting domain-containing protein</fullName>
    </submittedName>
</protein>
<reference evidence="4 5" key="1">
    <citation type="submission" date="2023-11" db="EMBL/GenBank/DDBJ databases">
        <title>Draft genome of Azohydromonas lata strain H1 (DSM1123), a polyhydroxyalkanoate producer.</title>
        <authorList>
            <person name="Traversa D."/>
            <person name="D'Addabbo P."/>
            <person name="Pazzani C."/>
            <person name="Manzari C."/>
            <person name="Chiara M."/>
            <person name="Scrascia M."/>
        </authorList>
    </citation>
    <scope>NUCLEOTIDE SEQUENCE [LARGE SCALE GENOMIC DNA]</scope>
    <source>
        <strain evidence="4 5">H1</strain>
    </source>
</reference>
<evidence type="ECO:0000313" key="5">
    <source>
        <dbReference type="Proteomes" id="UP001293718"/>
    </source>
</evidence>
<evidence type="ECO:0000313" key="4">
    <source>
        <dbReference type="EMBL" id="MDZ5458610.1"/>
    </source>
</evidence>
<dbReference type="InterPro" id="IPR013424">
    <property type="entry name" value="Ice-binding_C"/>
</dbReference>
<dbReference type="Proteomes" id="UP001293718">
    <property type="component" value="Unassembled WGS sequence"/>
</dbReference>
<evidence type="ECO:0000259" key="3">
    <source>
        <dbReference type="Pfam" id="PF07589"/>
    </source>
</evidence>
<comment type="caution">
    <text evidence="4">The sequence shown here is derived from an EMBL/GenBank/DDBJ whole genome shotgun (WGS) entry which is preliminary data.</text>
</comment>
<feature type="chain" id="PRO_5046275536" evidence="2">
    <location>
        <begin position="23"/>
        <end position="281"/>
    </location>
</feature>
<dbReference type="RefSeq" id="WP_322466647.1">
    <property type="nucleotide sequence ID" value="NZ_JAXOJX010000032.1"/>
</dbReference>
<dbReference type="EMBL" id="JAXOJX010000032">
    <property type="protein sequence ID" value="MDZ5458610.1"/>
    <property type="molecule type" value="Genomic_DNA"/>
</dbReference>
<dbReference type="Pfam" id="PF07589">
    <property type="entry name" value="PEP-CTERM"/>
    <property type="match status" value="1"/>
</dbReference>
<accession>A0ABU5IIR1</accession>
<keyword evidence="5" id="KW-1185">Reference proteome</keyword>
<keyword evidence="1" id="KW-0812">Transmembrane</keyword>